<feature type="compositionally biased region" description="Basic and acidic residues" evidence="5">
    <location>
        <begin position="84"/>
        <end position="102"/>
    </location>
</feature>
<gene>
    <name evidence="7" type="ORF">AJ79_07712</name>
</gene>
<dbReference type="GO" id="GO:0008270">
    <property type="term" value="F:zinc ion binding"/>
    <property type="evidence" value="ECO:0007669"/>
    <property type="project" value="UniProtKB-KW"/>
</dbReference>
<organism evidence="7 8">
    <name type="scientific">Helicocarpus griseus UAMH5409</name>
    <dbReference type="NCBI Taxonomy" id="1447875"/>
    <lineage>
        <taxon>Eukaryota</taxon>
        <taxon>Fungi</taxon>
        <taxon>Dikarya</taxon>
        <taxon>Ascomycota</taxon>
        <taxon>Pezizomycotina</taxon>
        <taxon>Eurotiomycetes</taxon>
        <taxon>Eurotiomycetidae</taxon>
        <taxon>Onygenales</taxon>
        <taxon>Ajellomycetaceae</taxon>
        <taxon>Helicocarpus</taxon>
    </lineage>
</organism>
<dbReference type="GO" id="GO:0000785">
    <property type="term" value="C:chromatin"/>
    <property type="evidence" value="ECO:0007669"/>
    <property type="project" value="TreeGrafter"/>
</dbReference>
<feature type="region of interest" description="Disordered" evidence="5">
    <location>
        <begin position="1056"/>
        <end position="1114"/>
    </location>
</feature>
<dbReference type="PANTHER" id="PTHR10782:SF4">
    <property type="entry name" value="TONALLI, ISOFORM E"/>
    <property type="match status" value="1"/>
</dbReference>
<dbReference type="STRING" id="1447875.A0A2B7WZC8"/>
<accession>A0A2B7WZC8</accession>
<reference evidence="7 8" key="1">
    <citation type="submission" date="2017-10" db="EMBL/GenBank/DDBJ databases">
        <title>Comparative genomics in systemic dimorphic fungi from Ajellomycetaceae.</title>
        <authorList>
            <person name="Munoz J.F."/>
            <person name="Mcewen J.G."/>
            <person name="Clay O.K."/>
            <person name="Cuomo C.A."/>
        </authorList>
    </citation>
    <scope>NUCLEOTIDE SEQUENCE [LARGE SCALE GENOMIC DNA]</scope>
    <source>
        <strain evidence="7 8">UAMH5409</strain>
    </source>
</reference>
<dbReference type="InterPro" id="IPR013083">
    <property type="entry name" value="Znf_RING/FYVE/PHD"/>
</dbReference>
<proteinExistence type="predicted"/>
<feature type="domain" description="SP-RING-type" evidence="6">
    <location>
        <begin position="949"/>
        <end position="1040"/>
    </location>
</feature>
<feature type="compositionally biased region" description="Basic and acidic residues" evidence="5">
    <location>
        <begin position="1056"/>
        <end position="1066"/>
    </location>
</feature>
<dbReference type="Pfam" id="PF02891">
    <property type="entry name" value="zf-MIZ"/>
    <property type="match status" value="1"/>
</dbReference>
<name>A0A2B7WZC8_9EURO</name>
<comment type="caution">
    <text evidence="7">The sequence shown here is derived from an EMBL/GenBank/DDBJ whole genome shotgun (WGS) entry which is preliminary data.</text>
</comment>
<feature type="compositionally biased region" description="Polar residues" evidence="5">
    <location>
        <begin position="205"/>
        <end position="221"/>
    </location>
</feature>
<feature type="compositionally biased region" description="Polar residues" evidence="5">
    <location>
        <begin position="135"/>
        <end position="162"/>
    </location>
</feature>
<keyword evidence="1" id="KW-0479">Metal-binding</keyword>
<dbReference type="PANTHER" id="PTHR10782">
    <property type="entry name" value="ZINC FINGER MIZ DOMAIN-CONTAINING PROTEIN"/>
    <property type="match status" value="1"/>
</dbReference>
<evidence type="ECO:0000313" key="7">
    <source>
        <dbReference type="EMBL" id="PGH02166.1"/>
    </source>
</evidence>
<dbReference type="InterPro" id="IPR004181">
    <property type="entry name" value="Znf_MIZ"/>
</dbReference>
<feature type="region of interest" description="Disordered" evidence="5">
    <location>
        <begin position="1"/>
        <end position="249"/>
    </location>
</feature>
<evidence type="ECO:0000313" key="8">
    <source>
        <dbReference type="Proteomes" id="UP000223968"/>
    </source>
</evidence>
<dbReference type="OrthoDB" id="27975at2759"/>
<evidence type="ECO:0000256" key="2">
    <source>
        <dbReference type="ARBA" id="ARBA00022771"/>
    </source>
</evidence>
<keyword evidence="8" id="KW-1185">Reference proteome</keyword>
<sequence>MTRQPPQRPPHSRRPSTDARKPGYEISSSNSTLNRFMGGRQKSWMLNPNSIASNTGASAPTKQPAPAPAPTLTPVSPPHVQGTESEKPREKPSTAGVEREHTPNTNTSAHVVPAPPFEQLPISPVSVDHPVQPRRASTSTSPYILNSQLGQKSNDAPTNERQFTVLPSPDSSHGTSTRAASEAAGHPQDCSAGSTSISRVGPASPDQTHSPQQSTITNGNFHSPLPVCQAHPPQQSVAEPQAVNSQSTVTNGVVNSPLSVSQAASIARNPPSLDVHRDMQVRAGLSSLPSRPQNPTLTNAQSTSRMMNNTRATINPLLAKPFSLKPFLPLLDRIPYSPGSRENSRLQMLHDACKQEDTFYAALHQLYCLSTSEPGTLAALPNFGARQMEGLGIISRLLIENKDLSGQFVERCAHFPAAIGELLRYSSDYVDNLGRVTHVLATMANRWASFASSIPSRGYPPLIDELSGPESSGGLGLNSPVFEEIIFIACCRRFTETRNDEMVKAYIELFNQNKQLCVQRMKQMRGPNPVTLSQMQAENEWLIRSFRQIKEMYTLANPPLSYSQAISNQHLHSNQATYFPATSTFGHQAQQRNFLSQESQQPMGRRAYHQMRSSYPTPVRNSTQANQATQAQVPLLQGYRYLSQLNGMRTAPQMHTHVSSGRQWTQNPPNPMSPISAQHVLPPNNCHMPLGHGVFVHPFVRQSQTSPVTVQPGHALQQRSSPLLPPPGFTPTESANPNPLVVGLHQIHLREETKAVNNKEDGRPAPQLFHCLQSFLIAPCSLRTDMPILKWQFTIPPEEFRKLPVRLPSEKHRPNAWGVSDGCRAYQLRCVKFDPRAQKLREQQWVVSDTSWPTAIYIHVNGTEHFVRRKVHNGRDLPLNITNSLKEGLNELSLTILWGNSEIGKTSYFMAVETLEYAPYDRVRPAIQHLPLSASLDLIKRRFTGLNTNDDDIAVVDDHITIDLVDPFMARIFNIPSRGRYCSHTECFDLETFLSTRLSRSVKGHGMAEDWKCPICSNDARPKSLIIDDFLAVVHQKLEKEKQLDTVKAILVRPDGSWEPKTEGNKSSEACSSKRKRESTGADDIPKPKQVCQAPPLPSQPSKDAPAPEVIELD</sequence>
<evidence type="ECO:0000256" key="5">
    <source>
        <dbReference type="SAM" id="MobiDB-lite"/>
    </source>
</evidence>
<evidence type="ECO:0000259" key="6">
    <source>
        <dbReference type="PROSITE" id="PS51044"/>
    </source>
</evidence>
<feature type="compositionally biased region" description="Pro residues" evidence="5">
    <location>
        <begin position="63"/>
        <end position="77"/>
    </location>
</feature>
<dbReference type="Gene3D" id="3.30.40.10">
    <property type="entry name" value="Zinc/RING finger domain, C3HC4 (zinc finger)"/>
    <property type="match status" value="1"/>
</dbReference>
<feature type="compositionally biased region" description="Polar residues" evidence="5">
    <location>
        <begin position="44"/>
        <end position="56"/>
    </location>
</feature>
<evidence type="ECO:0000256" key="4">
    <source>
        <dbReference type="PROSITE-ProRule" id="PRU00452"/>
    </source>
</evidence>
<dbReference type="GO" id="GO:0016925">
    <property type="term" value="P:protein sumoylation"/>
    <property type="evidence" value="ECO:0007669"/>
    <property type="project" value="TreeGrafter"/>
</dbReference>
<feature type="compositionally biased region" description="Polar residues" evidence="5">
    <location>
        <begin position="169"/>
        <end position="179"/>
    </location>
</feature>
<dbReference type="PROSITE" id="PS51044">
    <property type="entry name" value="ZF_SP_RING"/>
    <property type="match status" value="1"/>
</dbReference>
<dbReference type="Proteomes" id="UP000223968">
    <property type="component" value="Unassembled WGS sequence"/>
</dbReference>
<feature type="compositionally biased region" description="Polar residues" evidence="5">
    <location>
        <begin position="232"/>
        <end position="249"/>
    </location>
</feature>
<keyword evidence="3" id="KW-0862">Zinc</keyword>
<dbReference type="EMBL" id="PDNB01000162">
    <property type="protein sequence ID" value="PGH02166.1"/>
    <property type="molecule type" value="Genomic_DNA"/>
</dbReference>
<evidence type="ECO:0000256" key="1">
    <source>
        <dbReference type="ARBA" id="ARBA00022723"/>
    </source>
</evidence>
<protein>
    <recommendedName>
        <fullName evidence="6">SP-RING-type domain-containing protein</fullName>
    </recommendedName>
</protein>
<dbReference type="AlphaFoldDB" id="A0A2B7WZC8"/>
<evidence type="ECO:0000256" key="3">
    <source>
        <dbReference type="ARBA" id="ARBA00022833"/>
    </source>
</evidence>
<keyword evidence="2 4" id="KW-0863">Zinc-finger</keyword>
<feature type="compositionally biased region" description="Basic and acidic residues" evidence="5">
    <location>
        <begin position="1078"/>
        <end position="1087"/>
    </location>
</feature>
<dbReference type="GO" id="GO:0061665">
    <property type="term" value="F:SUMO ligase activity"/>
    <property type="evidence" value="ECO:0007669"/>
    <property type="project" value="TreeGrafter"/>
</dbReference>